<organism evidence="2 3">
    <name type="scientific">Pholiota conissans</name>
    <dbReference type="NCBI Taxonomy" id="109636"/>
    <lineage>
        <taxon>Eukaryota</taxon>
        <taxon>Fungi</taxon>
        <taxon>Dikarya</taxon>
        <taxon>Basidiomycota</taxon>
        <taxon>Agaricomycotina</taxon>
        <taxon>Agaricomycetes</taxon>
        <taxon>Agaricomycetidae</taxon>
        <taxon>Agaricales</taxon>
        <taxon>Agaricineae</taxon>
        <taxon>Strophariaceae</taxon>
        <taxon>Pholiota</taxon>
    </lineage>
</organism>
<dbReference type="AlphaFoldDB" id="A0A9P6CSR1"/>
<feature type="compositionally biased region" description="Basic and acidic residues" evidence="1">
    <location>
        <begin position="288"/>
        <end position="298"/>
    </location>
</feature>
<dbReference type="OrthoDB" id="3262173at2759"/>
<feature type="region of interest" description="Disordered" evidence="1">
    <location>
        <begin position="417"/>
        <end position="436"/>
    </location>
</feature>
<evidence type="ECO:0000313" key="2">
    <source>
        <dbReference type="EMBL" id="KAF9477607.1"/>
    </source>
</evidence>
<evidence type="ECO:0000256" key="1">
    <source>
        <dbReference type="SAM" id="MobiDB-lite"/>
    </source>
</evidence>
<evidence type="ECO:0000313" key="3">
    <source>
        <dbReference type="Proteomes" id="UP000807469"/>
    </source>
</evidence>
<feature type="compositionally biased region" description="Basic and acidic residues" evidence="1">
    <location>
        <begin position="1"/>
        <end position="22"/>
    </location>
</feature>
<accession>A0A9P6CSR1</accession>
<feature type="region of interest" description="Disordered" evidence="1">
    <location>
        <begin position="1"/>
        <end position="155"/>
    </location>
</feature>
<proteinExistence type="predicted"/>
<feature type="compositionally biased region" description="Low complexity" evidence="1">
    <location>
        <begin position="420"/>
        <end position="436"/>
    </location>
</feature>
<feature type="region of interest" description="Disordered" evidence="1">
    <location>
        <begin position="444"/>
        <end position="479"/>
    </location>
</feature>
<feature type="compositionally biased region" description="Low complexity" evidence="1">
    <location>
        <begin position="53"/>
        <end position="71"/>
    </location>
</feature>
<gene>
    <name evidence="2" type="ORF">BDN70DRAFT_934103</name>
</gene>
<protein>
    <submittedName>
        <fullName evidence="2">Uncharacterized protein</fullName>
    </submittedName>
</protein>
<comment type="caution">
    <text evidence="2">The sequence shown here is derived from an EMBL/GenBank/DDBJ whole genome shotgun (WGS) entry which is preliminary data.</text>
</comment>
<feature type="compositionally biased region" description="Low complexity" evidence="1">
    <location>
        <begin position="272"/>
        <end position="283"/>
    </location>
</feature>
<dbReference type="EMBL" id="MU155256">
    <property type="protein sequence ID" value="KAF9477607.1"/>
    <property type="molecule type" value="Genomic_DNA"/>
</dbReference>
<feature type="region of interest" description="Disordered" evidence="1">
    <location>
        <begin position="227"/>
        <end position="298"/>
    </location>
</feature>
<reference evidence="2" key="1">
    <citation type="submission" date="2020-11" db="EMBL/GenBank/DDBJ databases">
        <authorList>
            <consortium name="DOE Joint Genome Institute"/>
            <person name="Ahrendt S."/>
            <person name="Riley R."/>
            <person name="Andreopoulos W."/>
            <person name="Labutti K."/>
            <person name="Pangilinan J."/>
            <person name="Ruiz-Duenas F.J."/>
            <person name="Barrasa J.M."/>
            <person name="Sanchez-Garcia M."/>
            <person name="Camarero S."/>
            <person name="Miyauchi S."/>
            <person name="Serrano A."/>
            <person name="Linde D."/>
            <person name="Babiker R."/>
            <person name="Drula E."/>
            <person name="Ayuso-Fernandez I."/>
            <person name="Pacheco R."/>
            <person name="Padilla G."/>
            <person name="Ferreira P."/>
            <person name="Barriuso J."/>
            <person name="Kellner H."/>
            <person name="Castanera R."/>
            <person name="Alfaro M."/>
            <person name="Ramirez L."/>
            <person name="Pisabarro A.G."/>
            <person name="Kuo A."/>
            <person name="Tritt A."/>
            <person name="Lipzen A."/>
            <person name="He G."/>
            <person name="Yan M."/>
            <person name="Ng V."/>
            <person name="Cullen D."/>
            <person name="Martin F."/>
            <person name="Rosso M.-N."/>
            <person name="Henrissat B."/>
            <person name="Hibbett D."/>
            <person name="Martinez A.T."/>
            <person name="Grigoriev I.V."/>
        </authorList>
    </citation>
    <scope>NUCLEOTIDE SEQUENCE</scope>
    <source>
        <strain evidence="2">CIRM-BRFM 674</strain>
    </source>
</reference>
<name>A0A9P6CSR1_9AGAR</name>
<feature type="compositionally biased region" description="Polar residues" evidence="1">
    <location>
        <begin position="112"/>
        <end position="128"/>
    </location>
</feature>
<keyword evidence="3" id="KW-1185">Reference proteome</keyword>
<dbReference type="Proteomes" id="UP000807469">
    <property type="component" value="Unassembled WGS sequence"/>
</dbReference>
<sequence length="512" mass="56550">MEHSLSPDERAEPPSRKATYLDRKKRKRVLSNPEADSDSETPSSPKTVKSVDSPMKSTPSPKKSTIITKTPASRGPKKVDVNLPGPSPIKRIRRDSEESIKSTKTKKGHVRSVSSIASSKQVAQSVADSPSIGKSKKPESTVSHKPKSRAKSVVADEDFDDNASVADSTISVAKTRRNETERIEYYRNQPECGTLEPHAAECLRCLKTVNLGRKQTYAVRPWEVHRSRCDQKPTKAPSADTPGHTGETPFARAPELPRVDVEDSPPTIIEGAHSITAASSSRHTSARRPSEEERKTYLESEKQIKQIEKNRALCAKCDQWIHLSDANAYASGNWMKHKAKCIDAIPSNRVAAAKRKLLLVNDNQVKSFSTRKVVCKNCNIAIALEGEGDYNLISWEEHKSQCTKYLPIPRSDTLNSIAFPSQSPRATPSSSSASTTDTLVMEAEASSLSQGVKRSREEPDEVPVEDTRPASRIRTAGYLPPQVEPPNSLIGWFMLPFNSFVRGFKESLKDKS</sequence>